<evidence type="ECO:0000313" key="2">
    <source>
        <dbReference type="Proteomes" id="UP000019494"/>
    </source>
</evidence>
<name>W9GP45_9MICO</name>
<keyword evidence="2" id="KW-1185">Reference proteome</keyword>
<evidence type="ECO:0000313" key="1">
    <source>
        <dbReference type="EMBL" id="EWT05659.1"/>
    </source>
</evidence>
<dbReference type="PATRIC" id="fig|584657.3.peg.2434"/>
<sequence length="79" mass="8872">MSSEHLLIFPDRDTAEEVADDLAGRGHEDVRVVREVLAGEDDAEDHEWAVHVRTRDEAPYAAELRTLATDHGGWYDTPS</sequence>
<dbReference type="AlphaFoldDB" id="W9GP45"/>
<dbReference type="OrthoDB" id="3731485at2"/>
<comment type="caution">
    <text evidence="1">The sequence shown here is derived from an EMBL/GenBank/DDBJ whole genome shotgun (WGS) entry which is preliminary data.</text>
</comment>
<reference evidence="2" key="1">
    <citation type="submission" date="2013-08" db="EMBL/GenBank/DDBJ databases">
        <title>Intrasporangium oryzae NRRL B-24470.</title>
        <authorList>
            <person name="Liu H."/>
            <person name="Wang G."/>
        </authorList>
    </citation>
    <scope>NUCLEOTIDE SEQUENCE [LARGE SCALE GENOMIC DNA]</scope>
    <source>
        <strain evidence="2">Q5-1</strain>
    </source>
</reference>
<accession>W9GP45</accession>
<protein>
    <submittedName>
        <fullName evidence="1">Uncharacterized protein</fullName>
    </submittedName>
</protein>
<gene>
    <name evidence="1" type="ORF">N864_03030</name>
</gene>
<dbReference type="EMBL" id="AWQS01000096">
    <property type="protein sequence ID" value="EWT05659.1"/>
    <property type="molecule type" value="Genomic_DNA"/>
</dbReference>
<dbReference type="Proteomes" id="UP000019494">
    <property type="component" value="Unassembled WGS sequence"/>
</dbReference>
<proteinExistence type="predicted"/>
<organism evidence="1 2">
    <name type="scientific">Intrasporangium chromatireducens Q5-1</name>
    <dbReference type="NCBI Taxonomy" id="584657"/>
    <lineage>
        <taxon>Bacteria</taxon>
        <taxon>Bacillati</taxon>
        <taxon>Actinomycetota</taxon>
        <taxon>Actinomycetes</taxon>
        <taxon>Micrococcales</taxon>
        <taxon>Intrasporangiaceae</taxon>
        <taxon>Intrasporangium</taxon>
    </lineage>
</organism>
<dbReference type="RefSeq" id="WP_034717047.1">
    <property type="nucleotide sequence ID" value="NZ_AWQS01000096.1"/>
</dbReference>